<gene>
    <name evidence="1" type="ORF">OSR52_10190</name>
</gene>
<dbReference type="Gene3D" id="3.40.50.1820">
    <property type="entry name" value="alpha/beta hydrolase"/>
    <property type="match status" value="1"/>
</dbReference>
<keyword evidence="2" id="KW-1185">Reference proteome</keyword>
<dbReference type="EMBL" id="JAPMUA010000003">
    <property type="protein sequence ID" value="MDG3586239.1"/>
    <property type="molecule type" value="Genomic_DNA"/>
</dbReference>
<sequence length="44" mass="5129">MSVQIQAQVTLVTGDSYKLNEKREISFYVPEDYSKEKTYPLLLC</sequence>
<organism evidence="1 2">
    <name type="scientific">Galbibacter pacificus</name>
    <dbReference type="NCBI Taxonomy" id="2996052"/>
    <lineage>
        <taxon>Bacteria</taxon>
        <taxon>Pseudomonadati</taxon>
        <taxon>Bacteroidota</taxon>
        <taxon>Flavobacteriia</taxon>
        <taxon>Flavobacteriales</taxon>
        <taxon>Flavobacteriaceae</taxon>
        <taxon>Galbibacter</taxon>
    </lineage>
</organism>
<evidence type="ECO:0000313" key="1">
    <source>
        <dbReference type="EMBL" id="MDG3586239.1"/>
    </source>
</evidence>
<proteinExistence type="predicted"/>
<dbReference type="InterPro" id="IPR029058">
    <property type="entry name" value="AB_hydrolase_fold"/>
</dbReference>
<reference evidence="1" key="1">
    <citation type="submission" date="2022-11" db="EMBL/GenBank/DDBJ databases">
        <title>High-quality draft genome sequence of Galbibacter sp. strain CMA-7.</title>
        <authorList>
            <person name="Wei L."/>
            <person name="Dong C."/>
            <person name="Shao Z."/>
        </authorList>
    </citation>
    <scope>NUCLEOTIDE SEQUENCE</scope>
    <source>
        <strain evidence="1">CMA-7</strain>
    </source>
</reference>
<dbReference type="Proteomes" id="UP001153642">
    <property type="component" value="Unassembled WGS sequence"/>
</dbReference>
<protein>
    <submittedName>
        <fullName evidence="1">Uncharacterized protein</fullName>
    </submittedName>
</protein>
<name>A0ABT6FT56_9FLAO</name>
<comment type="caution">
    <text evidence="1">The sequence shown here is derived from an EMBL/GenBank/DDBJ whole genome shotgun (WGS) entry which is preliminary data.</text>
</comment>
<evidence type="ECO:0000313" key="2">
    <source>
        <dbReference type="Proteomes" id="UP001153642"/>
    </source>
</evidence>
<accession>A0ABT6FT56</accession>